<evidence type="ECO:0000313" key="2">
    <source>
        <dbReference type="Proteomes" id="UP001054837"/>
    </source>
</evidence>
<dbReference type="Proteomes" id="UP001054837">
    <property type="component" value="Unassembled WGS sequence"/>
</dbReference>
<protein>
    <submittedName>
        <fullName evidence="1">Uncharacterized protein</fullName>
    </submittedName>
</protein>
<accession>A0AAV4UQL3</accession>
<dbReference type="EMBL" id="BPLQ01011751">
    <property type="protein sequence ID" value="GIY60062.1"/>
    <property type="molecule type" value="Genomic_DNA"/>
</dbReference>
<reference evidence="1 2" key="1">
    <citation type="submission" date="2021-06" db="EMBL/GenBank/DDBJ databases">
        <title>Caerostris darwini draft genome.</title>
        <authorList>
            <person name="Kono N."/>
            <person name="Arakawa K."/>
        </authorList>
    </citation>
    <scope>NUCLEOTIDE SEQUENCE [LARGE SCALE GENOMIC DNA]</scope>
</reference>
<comment type="caution">
    <text evidence="1">The sequence shown here is derived from an EMBL/GenBank/DDBJ whole genome shotgun (WGS) entry which is preliminary data.</text>
</comment>
<organism evidence="1 2">
    <name type="scientific">Caerostris darwini</name>
    <dbReference type="NCBI Taxonomy" id="1538125"/>
    <lineage>
        <taxon>Eukaryota</taxon>
        <taxon>Metazoa</taxon>
        <taxon>Ecdysozoa</taxon>
        <taxon>Arthropoda</taxon>
        <taxon>Chelicerata</taxon>
        <taxon>Arachnida</taxon>
        <taxon>Araneae</taxon>
        <taxon>Araneomorphae</taxon>
        <taxon>Entelegynae</taxon>
        <taxon>Araneoidea</taxon>
        <taxon>Araneidae</taxon>
        <taxon>Caerostris</taxon>
    </lineage>
</organism>
<gene>
    <name evidence="1" type="ORF">CDAR_38531</name>
</gene>
<name>A0AAV4UQL3_9ARAC</name>
<proteinExistence type="predicted"/>
<dbReference type="AlphaFoldDB" id="A0AAV4UQL3"/>
<sequence length="150" mass="16780">MANKESGTSSESAEIWSPRKRRILAISKTLNASPPNPKNRGEQNLILPLSTHPTEKHIQQYYAKHTFAPTHQLNHAQVPAIFPRNSLSLGTRQAPNKIKGALEHPISFNGRRFSRSCRSLWVGAADKRHFTRETSSSEGKRRACLNGSTK</sequence>
<keyword evidence="2" id="KW-1185">Reference proteome</keyword>
<evidence type="ECO:0000313" key="1">
    <source>
        <dbReference type="EMBL" id="GIY60062.1"/>
    </source>
</evidence>